<evidence type="ECO:0000313" key="2">
    <source>
        <dbReference type="EMBL" id="KAB8180291.1"/>
    </source>
</evidence>
<feature type="compositionally biased region" description="Basic and acidic residues" evidence="1">
    <location>
        <begin position="1"/>
        <end position="25"/>
    </location>
</feature>
<feature type="region of interest" description="Disordered" evidence="1">
    <location>
        <begin position="1"/>
        <end position="28"/>
    </location>
</feature>
<comment type="caution">
    <text evidence="2">The sequence shown here is derived from an EMBL/GenBank/DDBJ whole genome shotgun (WGS) entry which is preliminary data.</text>
</comment>
<keyword evidence="3" id="KW-1185">Reference proteome</keyword>
<accession>A0A5N6BGU7</accession>
<name>A0A5N6BGU7_9ACTN</name>
<reference evidence="2 3" key="1">
    <citation type="submission" date="2019-10" db="EMBL/GenBank/DDBJ databases">
        <title>Nonomuraea sp. nov., isolated from Phyllanthus amarus.</title>
        <authorList>
            <person name="Klykleung N."/>
            <person name="Tanasupawat S."/>
        </authorList>
    </citation>
    <scope>NUCLEOTIDE SEQUENCE [LARGE SCALE GENOMIC DNA]</scope>
    <source>
        <strain evidence="2 3">CR1-09</strain>
    </source>
</reference>
<dbReference type="EMBL" id="VDMA02000023">
    <property type="protein sequence ID" value="KAB8180291.1"/>
    <property type="molecule type" value="Genomic_DNA"/>
</dbReference>
<gene>
    <name evidence="2" type="ORF">FH610_033970</name>
</gene>
<dbReference type="RefSeq" id="WP_139579322.1">
    <property type="nucleotide sequence ID" value="NZ_VDMA02000023.1"/>
</dbReference>
<sequence length="85" mass="9835">MERLHEEGRLHLRDARREPGDEREAATAAADMRCKLQVDYLTVRLTTEIEAQQTMIETHGPELRAFRRHLRTRLANAAAMLGERP</sequence>
<evidence type="ECO:0000313" key="3">
    <source>
        <dbReference type="Proteomes" id="UP000313066"/>
    </source>
</evidence>
<organism evidence="2 3">
    <name type="scientific">Microbispora catharanthi</name>
    <dbReference type="NCBI Taxonomy" id="1712871"/>
    <lineage>
        <taxon>Bacteria</taxon>
        <taxon>Bacillati</taxon>
        <taxon>Actinomycetota</taxon>
        <taxon>Actinomycetes</taxon>
        <taxon>Streptosporangiales</taxon>
        <taxon>Streptosporangiaceae</taxon>
        <taxon>Microbispora</taxon>
    </lineage>
</organism>
<protein>
    <submittedName>
        <fullName evidence="2">Uncharacterized protein</fullName>
    </submittedName>
</protein>
<evidence type="ECO:0000256" key="1">
    <source>
        <dbReference type="SAM" id="MobiDB-lite"/>
    </source>
</evidence>
<dbReference type="Proteomes" id="UP000313066">
    <property type="component" value="Unassembled WGS sequence"/>
</dbReference>
<dbReference type="AlphaFoldDB" id="A0A5N6BGU7"/>
<proteinExistence type="predicted"/>